<proteinExistence type="predicted"/>
<reference evidence="1" key="1">
    <citation type="submission" date="2018-06" db="EMBL/GenBank/DDBJ databases">
        <authorList>
            <person name="Zhirakovskaya E."/>
        </authorList>
    </citation>
    <scope>NUCLEOTIDE SEQUENCE</scope>
</reference>
<feature type="non-terminal residue" evidence="1">
    <location>
        <position position="48"/>
    </location>
</feature>
<accession>A0A3B0SC54</accession>
<evidence type="ECO:0000313" key="1">
    <source>
        <dbReference type="EMBL" id="VAW02738.1"/>
    </source>
</evidence>
<organism evidence="1">
    <name type="scientific">hydrothermal vent metagenome</name>
    <dbReference type="NCBI Taxonomy" id="652676"/>
    <lineage>
        <taxon>unclassified sequences</taxon>
        <taxon>metagenomes</taxon>
        <taxon>ecological metagenomes</taxon>
    </lineage>
</organism>
<sequence length="48" mass="4991">MHAASAASEIPRSVVVRSGRKMIGTTTTNQNAATIAAAITGLIHVRCR</sequence>
<dbReference type="EMBL" id="UOEK01000240">
    <property type="protein sequence ID" value="VAW02738.1"/>
    <property type="molecule type" value="Genomic_DNA"/>
</dbReference>
<protein>
    <submittedName>
        <fullName evidence="1">Uncharacterized protein</fullName>
    </submittedName>
</protein>
<name>A0A3B0SC54_9ZZZZ</name>
<dbReference type="AlphaFoldDB" id="A0A3B0SC54"/>
<gene>
    <name evidence="1" type="ORF">MNBD_ACTINO02-1188</name>
</gene>